<accession>A0A2P8H5Y2</accession>
<dbReference type="GO" id="GO:0005975">
    <property type="term" value="P:carbohydrate metabolic process"/>
    <property type="evidence" value="ECO:0007669"/>
    <property type="project" value="InterPro"/>
</dbReference>
<dbReference type="AlphaFoldDB" id="A0A2P8H5Y2"/>
<gene>
    <name evidence="6" type="ORF">B0H99_102297</name>
</gene>
<dbReference type="PRINTS" id="PR00133">
    <property type="entry name" value="GLHYDRLASE3"/>
</dbReference>
<dbReference type="SUPFAM" id="SSF52279">
    <property type="entry name" value="Beta-D-glucan exohydrolase, C-terminal domain"/>
    <property type="match status" value="1"/>
</dbReference>
<dbReference type="FunFam" id="2.60.40.10:FF:000495">
    <property type="entry name" value="Periplasmic beta-glucosidase"/>
    <property type="match status" value="1"/>
</dbReference>
<dbReference type="InterPro" id="IPR050288">
    <property type="entry name" value="Cellulose_deg_GH3"/>
</dbReference>
<dbReference type="EMBL" id="PYAT01000002">
    <property type="protein sequence ID" value="PSL41613.1"/>
    <property type="molecule type" value="Genomic_DNA"/>
</dbReference>
<dbReference type="InterPro" id="IPR017853">
    <property type="entry name" value="GH"/>
</dbReference>
<comment type="caution">
    <text evidence="6">The sequence shown here is derived from an EMBL/GenBank/DDBJ whole genome shotgun (WGS) entry which is preliminary data.</text>
</comment>
<dbReference type="InterPro" id="IPR036881">
    <property type="entry name" value="Glyco_hydro_3_C_sf"/>
</dbReference>
<keyword evidence="3" id="KW-0119">Carbohydrate metabolism</keyword>
<keyword evidence="2 4" id="KW-0378">Hydrolase</keyword>
<keyword evidence="4" id="KW-0326">Glycosidase</keyword>
<dbReference type="SMART" id="SM01217">
    <property type="entry name" value="Fn3_like"/>
    <property type="match status" value="1"/>
</dbReference>
<dbReference type="Pfam" id="PF14310">
    <property type="entry name" value="Fn3-like"/>
    <property type="match status" value="1"/>
</dbReference>
<dbReference type="Pfam" id="PF01915">
    <property type="entry name" value="Glyco_hydro_3_C"/>
    <property type="match status" value="1"/>
</dbReference>
<dbReference type="InterPro" id="IPR002772">
    <property type="entry name" value="Glyco_hydro_3_C"/>
</dbReference>
<dbReference type="InterPro" id="IPR019800">
    <property type="entry name" value="Glyco_hydro_3_AS"/>
</dbReference>
<evidence type="ECO:0000256" key="2">
    <source>
        <dbReference type="ARBA" id="ARBA00022801"/>
    </source>
</evidence>
<proteinExistence type="inferred from homology"/>
<evidence type="ECO:0000256" key="3">
    <source>
        <dbReference type="ARBA" id="ARBA00023277"/>
    </source>
</evidence>
<comment type="similarity">
    <text evidence="1 4">Belongs to the glycosyl hydrolase 3 family.</text>
</comment>
<dbReference type="PROSITE" id="PS00775">
    <property type="entry name" value="GLYCOSYL_HYDROL_F3"/>
    <property type="match status" value="1"/>
</dbReference>
<dbReference type="InterPro" id="IPR001764">
    <property type="entry name" value="Glyco_hydro_3_N"/>
</dbReference>
<dbReference type="RefSeq" id="WP_106532294.1">
    <property type="nucleotide sequence ID" value="NZ_PYAT01000002.1"/>
</dbReference>
<evidence type="ECO:0000256" key="4">
    <source>
        <dbReference type="RuleBase" id="RU361161"/>
    </source>
</evidence>
<dbReference type="InterPro" id="IPR026891">
    <property type="entry name" value="Fn3-like"/>
</dbReference>
<sequence length="770" mass="86336">MERNIQAIVSQMSLKEKVSMCTGLDFWHLRGIERLGIPSIRVGDGPHGLRKQIGEDGHMGLGPSEPATCFPAGATLASSWDKELMRDVGIALGKEAQAEGIAVLLGPGINIKRSPLCGRNFEYYSEDPYLSSELATAYIHGVQSEGVGTSIKHYLANNQEHRRMTTNAIIDERALREIYLASFENAVKHAKPWTVMASYNRVNFEFVSESHFFLGEVLRKEWGFGGIVMSDWGAIDERDAALAAGLDLEMPNSLGFGEKKLLDAIEHEKLPQTLLDQTVERLLRLIFHADSQKKEGATFNKRLHHELARKAATEGMVLLKNDDNILPLPKDKKIALIGAFAKHPRYQGGGSSHVNPFHLDNLYDEMACELGGEDRLIYADGYDLHVELPHTRLIEEAIEAAKKADYAVLMIGLPDRYESEGYDRTHLRIPADHQMLVEEIAKVQPNLVVVLSNGAPVEMPWLDKTKGLLEGYLGGQAVGSALRDVLFGYTNPSGKLAETFPEKLSDNPSYLHFPGDGNLVEYKEGIFVGYRYYDKKERPPLFPFGYGLSYTEFDYSDMTVSSNSIKDTDELTVRVVVKNTGDRAGKEIVQLYVSDLESTVRRPRKELKGFEKVELQPGEEQVVTFTLNKRAFTYYNTQIKDWHVETGEYEIMIGKSSAQIELKHKVAVQSTVRINQNVNRNTTIGELMADPLLAEPATKLIKEMNETPSFLDSMDENKEMATMMEALAENMPLRALVYFTKGSITEEELQYIIDELNKIQVYGLSAAEKR</sequence>
<name>A0A2P8H5Y2_9BACL</name>
<dbReference type="Pfam" id="PF00933">
    <property type="entry name" value="Glyco_hydro_3"/>
    <property type="match status" value="1"/>
</dbReference>
<protein>
    <submittedName>
        <fullName evidence="6">Beta-glucosidase</fullName>
    </submittedName>
</protein>
<dbReference type="OrthoDB" id="9805821at2"/>
<dbReference type="InterPro" id="IPR013783">
    <property type="entry name" value="Ig-like_fold"/>
</dbReference>
<keyword evidence="7" id="KW-1185">Reference proteome</keyword>
<feature type="domain" description="Fibronectin type III-like" evidence="5">
    <location>
        <begin position="587"/>
        <end position="657"/>
    </location>
</feature>
<dbReference type="PANTHER" id="PTHR42715">
    <property type="entry name" value="BETA-GLUCOSIDASE"/>
    <property type="match status" value="1"/>
</dbReference>
<dbReference type="GO" id="GO:0008422">
    <property type="term" value="F:beta-glucosidase activity"/>
    <property type="evidence" value="ECO:0007669"/>
    <property type="project" value="UniProtKB-ARBA"/>
</dbReference>
<dbReference type="Gene3D" id="2.60.40.10">
    <property type="entry name" value="Immunoglobulins"/>
    <property type="match status" value="1"/>
</dbReference>
<dbReference type="InterPro" id="IPR036962">
    <property type="entry name" value="Glyco_hydro_3_N_sf"/>
</dbReference>
<evidence type="ECO:0000259" key="5">
    <source>
        <dbReference type="SMART" id="SM01217"/>
    </source>
</evidence>
<dbReference type="Gene3D" id="3.20.20.300">
    <property type="entry name" value="Glycoside hydrolase, family 3, N-terminal domain"/>
    <property type="match status" value="1"/>
</dbReference>
<evidence type="ECO:0000256" key="1">
    <source>
        <dbReference type="ARBA" id="ARBA00005336"/>
    </source>
</evidence>
<evidence type="ECO:0000313" key="6">
    <source>
        <dbReference type="EMBL" id="PSL41613.1"/>
    </source>
</evidence>
<reference evidence="6 7" key="1">
    <citation type="submission" date="2018-03" db="EMBL/GenBank/DDBJ databases">
        <title>Genomic Encyclopedia of Type Strains, Phase III (KMG-III): the genomes of soil and plant-associated and newly described type strains.</title>
        <authorList>
            <person name="Whitman W."/>
        </authorList>
    </citation>
    <scope>NUCLEOTIDE SEQUENCE [LARGE SCALE GENOMIC DNA]</scope>
    <source>
        <strain evidence="6 7">CGMCC 1.12259</strain>
    </source>
</reference>
<dbReference type="Gene3D" id="3.40.50.1700">
    <property type="entry name" value="Glycoside hydrolase family 3 C-terminal domain"/>
    <property type="match status" value="1"/>
</dbReference>
<evidence type="ECO:0000313" key="7">
    <source>
        <dbReference type="Proteomes" id="UP000242682"/>
    </source>
</evidence>
<organism evidence="6 7">
    <name type="scientific">Planomicrobium soli</name>
    <dbReference type="NCBI Taxonomy" id="1176648"/>
    <lineage>
        <taxon>Bacteria</taxon>
        <taxon>Bacillati</taxon>
        <taxon>Bacillota</taxon>
        <taxon>Bacilli</taxon>
        <taxon>Bacillales</taxon>
        <taxon>Caryophanaceae</taxon>
        <taxon>Planomicrobium</taxon>
    </lineage>
</organism>
<dbReference type="SUPFAM" id="SSF51445">
    <property type="entry name" value="(Trans)glycosidases"/>
    <property type="match status" value="1"/>
</dbReference>
<dbReference type="Proteomes" id="UP000242682">
    <property type="component" value="Unassembled WGS sequence"/>
</dbReference>
<dbReference type="PANTHER" id="PTHR42715:SF10">
    <property type="entry name" value="BETA-GLUCOSIDASE"/>
    <property type="match status" value="1"/>
</dbReference>